<feature type="compositionally biased region" description="Polar residues" evidence="1">
    <location>
        <begin position="50"/>
        <end position="60"/>
    </location>
</feature>
<dbReference type="EMBL" id="JAUHHV010000005">
    <property type="protein sequence ID" value="KAK1424001.1"/>
    <property type="molecule type" value="Genomic_DNA"/>
</dbReference>
<dbReference type="PANTHER" id="PTHR34570:SF19">
    <property type="match status" value="1"/>
</dbReference>
<dbReference type="PANTHER" id="PTHR34570">
    <property type="entry name" value="OS03G0593100 PROTEIN"/>
    <property type="match status" value="1"/>
</dbReference>
<name>A0AAD8KMT4_TARER</name>
<feature type="region of interest" description="Disordered" evidence="1">
    <location>
        <begin position="45"/>
        <end position="81"/>
    </location>
</feature>
<feature type="region of interest" description="Disordered" evidence="1">
    <location>
        <begin position="1"/>
        <end position="22"/>
    </location>
</feature>
<keyword evidence="3" id="KW-1185">Reference proteome</keyword>
<gene>
    <name evidence="2" type="ORF">QVD17_19312</name>
</gene>
<dbReference type="AlphaFoldDB" id="A0AAD8KMT4"/>
<protein>
    <submittedName>
        <fullName evidence="2">Uncharacterized protein</fullName>
    </submittedName>
</protein>
<organism evidence="2 3">
    <name type="scientific">Tagetes erecta</name>
    <name type="common">African marigold</name>
    <dbReference type="NCBI Taxonomy" id="13708"/>
    <lineage>
        <taxon>Eukaryota</taxon>
        <taxon>Viridiplantae</taxon>
        <taxon>Streptophyta</taxon>
        <taxon>Embryophyta</taxon>
        <taxon>Tracheophyta</taxon>
        <taxon>Spermatophyta</taxon>
        <taxon>Magnoliopsida</taxon>
        <taxon>eudicotyledons</taxon>
        <taxon>Gunneridae</taxon>
        <taxon>Pentapetalae</taxon>
        <taxon>asterids</taxon>
        <taxon>campanulids</taxon>
        <taxon>Asterales</taxon>
        <taxon>Asteraceae</taxon>
        <taxon>Asteroideae</taxon>
        <taxon>Heliantheae alliance</taxon>
        <taxon>Tageteae</taxon>
        <taxon>Tagetes</taxon>
    </lineage>
</organism>
<evidence type="ECO:0000313" key="2">
    <source>
        <dbReference type="EMBL" id="KAK1424001.1"/>
    </source>
</evidence>
<evidence type="ECO:0000313" key="3">
    <source>
        <dbReference type="Proteomes" id="UP001229421"/>
    </source>
</evidence>
<dbReference type="Proteomes" id="UP001229421">
    <property type="component" value="Unassembled WGS sequence"/>
</dbReference>
<accession>A0AAD8KMT4</accession>
<reference evidence="2" key="1">
    <citation type="journal article" date="2023" name="bioRxiv">
        <title>Improved chromosome-level genome assembly for marigold (Tagetes erecta).</title>
        <authorList>
            <person name="Jiang F."/>
            <person name="Yuan L."/>
            <person name="Wang S."/>
            <person name="Wang H."/>
            <person name="Xu D."/>
            <person name="Wang A."/>
            <person name="Fan W."/>
        </authorList>
    </citation>
    <scope>NUCLEOTIDE SEQUENCE</scope>
    <source>
        <strain evidence="2">WSJ</strain>
        <tissue evidence="2">Leaf</tissue>
    </source>
</reference>
<proteinExistence type="predicted"/>
<sequence>MFLHSTEKQGGSHGGGGSSIALLQERFRQLQRMREKRQETELLKLFPETESMSQSSQTNRYDPLARPLEHPDMMNTRPSFQDSTSLGLNLYTKQADTENPAKTAQFKDLWHVDSKKHEVDTSLHL</sequence>
<comment type="caution">
    <text evidence="2">The sequence shown here is derived from an EMBL/GenBank/DDBJ whole genome shotgun (WGS) entry which is preliminary data.</text>
</comment>
<evidence type="ECO:0000256" key="1">
    <source>
        <dbReference type="SAM" id="MobiDB-lite"/>
    </source>
</evidence>